<feature type="transmembrane region" description="Helical" evidence="2">
    <location>
        <begin position="125"/>
        <end position="147"/>
    </location>
</feature>
<feature type="region of interest" description="Disordered" evidence="1">
    <location>
        <begin position="91"/>
        <end position="110"/>
    </location>
</feature>
<name>A0ABD3F497_9STRA</name>
<gene>
    <name evidence="3" type="ORF">V7S43_013397</name>
</gene>
<evidence type="ECO:0000256" key="2">
    <source>
        <dbReference type="SAM" id="Phobius"/>
    </source>
</evidence>
<proteinExistence type="predicted"/>
<dbReference type="Proteomes" id="UP001632037">
    <property type="component" value="Unassembled WGS sequence"/>
</dbReference>
<keyword evidence="2" id="KW-0812">Transmembrane</keyword>
<feature type="compositionally biased region" description="Polar residues" evidence="1">
    <location>
        <begin position="91"/>
        <end position="101"/>
    </location>
</feature>
<comment type="caution">
    <text evidence="3">The sequence shown here is derived from an EMBL/GenBank/DDBJ whole genome shotgun (WGS) entry which is preliminary data.</text>
</comment>
<reference evidence="3 4" key="1">
    <citation type="submission" date="2024-09" db="EMBL/GenBank/DDBJ databases">
        <title>Genome sequencing and assembly of Phytophthora oleae, isolate VK10A, causative agent of rot of olive drupes.</title>
        <authorList>
            <person name="Conti Taguali S."/>
            <person name="Riolo M."/>
            <person name="La Spada F."/>
            <person name="Cacciola S.O."/>
            <person name="Dionisio G."/>
        </authorList>
    </citation>
    <scope>NUCLEOTIDE SEQUENCE [LARGE SCALE GENOMIC DNA]</scope>
    <source>
        <strain evidence="3 4">VK10A</strain>
    </source>
</reference>
<evidence type="ECO:0000256" key="1">
    <source>
        <dbReference type="SAM" id="MobiDB-lite"/>
    </source>
</evidence>
<sequence>MNKCLDPSSTGEPLFSETLFVARLIRMPRRCYGPNFWHFSDWNTRRRMQRSLSQRNASIAPNPTLQDIDSSDLKSPTPGLAQAAWRSTSSGIQVRPANSSGECIKPEPPKRLRPETRFRDVATGLYHWTTCLFIIALVCSQLLAAVWDSKTTMSHLFYGRDPRQGPYQIVGTNDVPYPDRVIACVKRGNYYEPKLVSLLLAAPGVSAILEDSTGTAVHGYRGLGQ</sequence>
<keyword evidence="4" id="KW-1185">Reference proteome</keyword>
<keyword evidence="2" id="KW-1133">Transmembrane helix</keyword>
<evidence type="ECO:0000313" key="4">
    <source>
        <dbReference type="Proteomes" id="UP001632037"/>
    </source>
</evidence>
<organism evidence="3 4">
    <name type="scientific">Phytophthora oleae</name>
    <dbReference type="NCBI Taxonomy" id="2107226"/>
    <lineage>
        <taxon>Eukaryota</taxon>
        <taxon>Sar</taxon>
        <taxon>Stramenopiles</taxon>
        <taxon>Oomycota</taxon>
        <taxon>Peronosporomycetes</taxon>
        <taxon>Peronosporales</taxon>
        <taxon>Peronosporaceae</taxon>
        <taxon>Phytophthora</taxon>
    </lineage>
</organism>
<dbReference type="EMBL" id="JBIMZQ010000035">
    <property type="protein sequence ID" value="KAL3661638.1"/>
    <property type="molecule type" value="Genomic_DNA"/>
</dbReference>
<keyword evidence="2" id="KW-0472">Membrane</keyword>
<evidence type="ECO:0000313" key="3">
    <source>
        <dbReference type="EMBL" id="KAL3661638.1"/>
    </source>
</evidence>
<dbReference type="AlphaFoldDB" id="A0ABD3F497"/>
<protein>
    <submittedName>
        <fullName evidence="3">Uncharacterized protein</fullName>
    </submittedName>
</protein>
<accession>A0ABD3F497</accession>